<protein>
    <submittedName>
        <fullName evidence="2">Uncharacterized protein</fullName>
    </submittedName>
</protein>
<dbReference type="OrthoDB" id="2753241at2759"/>
<gene>
    <name evidence="2" type="ORF">EUX98_g7061</name>
</gene>
<keyword evidence="3" id="KW-1185">Reference proteome</keyword>
<name>A0A4S4MP93_9APHY</name>
<comment type="caution">
    <text evidence="2">The sequence shown here is derived from an EMBL/GenBank/DDBJ whole genome shotgun (WGS) entry which is preliminary data.</text>
</comment>
<feature type="compositionally biased region" description="Polar residues" evidence="1">
    <location>
        <begin position="86"/>
        <end position="100"/>
    </location>
</feature>
<reference evidence="2 3" key="1">
    <citation type="submission" date="2019-02" db="EMBL/GenBank/DDBJ databases">
        <title>Genome sequencing of the rare red list fungi Antrodiella citrinella (Flaviporus citrinellus).</title>
        <authorList>
            <person name="Buettner E."/>
            <person name="Kellner H."/>
        </authorList>
    </citation>
    <scope>NUCLEOTIDE SEQUENCE [LARGE SCALE GENOMIC DNA]</scope>
    <source>
        <strain evidence="2 3">DSM 108506</strain>
    </source>
</reference>
<evidence type="ECO:0000256" key="1">
    <source>
        <dbReference type="SAM" id="MobiDB-lite"/>
    </source>
</evidence>
<dbReference type="AlphaFoldDB" id="A0A4S4MP93"/>
<feature type="region of interest" description="Disordered" evidence="1">
    <location>
        <begin position="45"/>
        <end position="116"/>
    </location>
</feature>
<dbReference type="EMBL" id="SGPM01000277">
    <property type="protein sequence ID" value="THH27127.1"/>
    <property type="molecule type" value="Genomic_DNA"/>
</dbReference>
<accession>A0A4S4MP93</accession>
<proteinExistence type="predicted"/>
<sequence>MAGGKTTCQYCGSAYSTRGITAHEKSCQKRHATAQQDRELEEQLRTHALSKSRKRRRRNTSSSGEAAANVASGSHDTGPHVHAEMENNNPSDVAGPSDSQLTDDNEEPPARMRLPTTVQMDDIKVEYHPKSGRPTTIHPFEEFKRDVQQEQDIPPSSEPWKPFQSRADFEFAEIVLQASLNTRYTDALIKLIRRVRDEQAKFTFTSHSDLKRSFETAALTHTAVSIP</sequence>
<evidence type="ECO:0000313" key="2">
    <source>
        <dbReference type="EMBL" id="THH27127.1"/>
    </source>
</evidence>
<dbReference type="Proteomes" id="UP000308730">
    <property type="component" value="Unassembled WGS sequence"/>
</dbReference>
<evidence type="ECO:0000313" key="3">
    <source>
        <dbReference type="Proteomes" id="UP000308730"/>
    </source>
</evidence>
<feature type="compositionally biased region" description="Basic residues" evidence="1">
    <location>
        <begin position="48"/>
        <end position="59"/>
    </location>
</feature>
<organism evidence="2 3">
    <name type="scientific">Antrodiella citrinella</name>
    <dbReference type="NCBI Taxonomy" id="2447956"/>
    <lineage>
        <taxon>Eukaryota</taxon>
        <taxon>Fungi</taxon>
        <taxon>Dikarya</taxon>
        <taxon>Basidiomycota</taxon>
        <taxon>Agaricomycotina</taxon>
        <taxon>Agaricomycetes</taxon>
        <taxon>Polyporales</taxon>
        <taxon>Steccherinaceae</taxon>
        <taxon>Antrodiella</taxon>
    </lineage>
</organism>